<evidence type="ECO:0000313" key="2">
    <source>
        <dbReference type="Proteomes" id="UP000014500"/>
    </source>
</evidence>
<dbReference type="EMBL" id="JH429930">
    <property type="status" value="NOT_ANNOTATED_CDS"/>
    <property type="molecule type" value="Genomic_DNA"/>
</dbReference>
<evidence type="ECO:0000313" key="1">
    <source>
        <dbReference type="EnsemblMetazoa" id="SMAR000332-PA"/>
    </source>
</evidence>
<sequence length="150" mass="17094">MFSLLFFPNWDEPDHLIESGFRYRVLDIPTVQPVQPVQPFILCPPSRWIGVSPIGSSRSRMSVFSDSITCELMCVICTPVLIRDVKNNNSNFFTKSLSSKLGPCLFTTISRFVTTLSLIQISNNFTGRSWKFSSFRCPLQNGRLLRSRHA</sequence>
<reference evidence="2" key="1">
    <citation type="submission" date="2011-05" db="EMBL/GenBank/DDBJ databases">
        <authorList>
            <person name="Richards S.R."/>
            <person name="Qu J."/>
            <person name="Jiang H."/>
            <person name="Jhangiani S.N."/>
            <person name="Agravi P."/>
            <person name="Goodspeed R."/>
            <person name="Gross S."/>
            <person name="Mandapat C."/>
            <person name="Jackson L."/>
            <person name="Mathew T."/>
            <person name="Pu L."/>
            <person name="Thornton R."/>
            <person name="Saada N."/>
            <person name="Wilczek-Boney K.B."/>
            <person name="Lee S."/>
            <person name="Kovar C."/>
            <person name="Wu Y."/>
            <person name="Scherer S.E."/>
            <person name="Worley K.C."/>
            <person name="Muzny D.M."/>
            <person name="Gibbs R."/>
        </authorList>
    </citation>
    <scope>NUCLEOTIDE SEQUENCE</scope>
    <source>
        <strain evidence="2">Brora</strain>
    </source>
</reference>
<proteinExistence type="predicted"/>
<keyword evidence="2" id="KW-1185">Reference proteome</keyword>
<dbReference type="AlphaFoldDB" id="T1IHL5"/>
<name>T1IHL5_STRMM</name>
<dbReference type="EnsemblMetazoa" id="SMAR000332-RA">
    <property type="protein sequence ID" value="SMAR000332-PA"/>
    <property type="gene ID" value="SMAR000332"/>
</dbReference>
<reference evidence="1" key="2">
    <citation type="submission" date="2015-02" db="UniProtKB">
        <authorList>
            <consortium name="EnsemblMetazoa"/>
        </authorList>
    </citation>
    <scope>IDENTIFICATION</scope>
</reference>
<dbReference type="HOGENOM" id="CLU_1745209_0_0_1"/>
<protein>
    <submittedName>
        <fullName evidence="1">Uncharacterized protein</fullName>
    </submittedName>
</protein>
<organism evidence="1 2">
    <name type="scientific">Strigamia maritima</name>
    <name type="common">European centipede</name>
    <name type="synonym">Geophilus maritimus</name>
    <dbReference type="NCBI Taxonomy" id="126957"/>
    <lineage>
        <taxon>Eukaryota</taxon>
        <taxon>Metazoa</taxon>
        <taxon>Ecdysozoa</taxon>
        <taxon>Arthropoda</taxon>
        <taxon>Myriapoda</taxon>
        <taxon>Chilopoda</taxon>
        <taxon>Pleurostigmophora</taxon>
        <taxon>Geophilomorpha</taxon>
        <taxon>Linotaeniidae</taxon>
        <taxon>Strigamia</taxon>
    </lineage>
</organism>
<accession>T1IHL5</accession>
<dbReference type="Proteomes" id="UP000014500">
    <property type="component" value="Unassembled WGS sequence"/>
</dbReference>